<reference evidence="1 2" key="1">
    <citation type="submission" date="2018-10" db="EMBL/GenBank/DDBJ databases">
        <title>Natrarchaeobius chitinivorans gen. nov., sp. nov., and Natrarchaeobius haloalkaliphilus sp. nov., alkaliphilic, chitin-utilizing haloarchaea from hypersaline alkaline lakes.</title>
        <authorList>
            <person name="Sorokin D.Y."/>
            <person name="Elcheninov A.G."/>
            <person name="Kostrikina N.A."/>
            <person name="Bale N.J."/>
            <person name="Sinninghe Damste J.S."/>
            <person name="Khijniak T.V."/>
            <person name="Kublanov I.V."/>
            <person name="Toshchakov S.V."/>
        </authorList>
    </citation>
    <scope>NUCLEOTIDE SEQUENCE [LARGE SCALE GENOMIC DNA]</scope>
    <source>
        <strain evidence="1 2">AArcht-Sl</strain>
    </source>
</reference>
<comment type="caution">
    <text evidence="1">The sequence shown here is derived from an EMBL/GenBank/DDBJ whole genome shotgun (WGS) entry which is preliminary data.</text>
</comment>
<dbReference type="AlphaFoldDB" id="A0A3N6LSD4"/>
<evidence type="ECO:0000313" key="2">
    <source>
        <dbReference type="Proteomes" id="UP000273828"/>
    </source>
</evidence>
<dbReference type="RefSeq" id="WP_124176705.1">
    <property type="nucleotide sequence ID" value="NZ_REFY01000001.1"/>
</dbReference>
<sequence length="80" mass="8804">MVFDANVFNRACRGTTERRGIFRGDANIGEGPLNEEAHALDVLCPDRVVEALADASTNRSRATCFCDRERRTVVPGPLPE</sequence>
<proteinExistence type="predicted"/>
<dbReference type="Proteomes" id="UP000273828">
    <property type="component" value="Unassembled WGS sequence"/>
</dbReference>
<gene>
    <name evidence="1" type="ORF">EA462_00960</name>
</gene>
<name>A0A3N6LSD4_9EURY</name>
<protein>
    <submittedName>
        <fullName evidence="1">Uncharacterized protein</fullName>
    </submittedName>
</protein>
<organism evidence="1 2">
    <name type="scientific">Natrarchaeobius halalkaliphilus</name>
    <dbReference type="NCBI Taxonomy" id="1679091"/>
    <lineage>
        <taxon>Archaea</taxon>
        <taxon>Methanobacteriati</taxon>
        <taxon>Methanobacteriota</taxon>
        <taxon>Stenosarchaea group</taxon>
        <taxon>Halobacteria</taxon>
        <taxon>Halobacteriales</taxon>
        <taxon>Natrialbaceae</taxon>
        <taxon>Natrarchaeobius</taxon>
    </lineage>
</organism>
<evidence type="ECO:0000313" key="1">
    <source>
        <dbReference type="EMBL" id="RQG92828.1"/>
    </source>
</evidence>
<keyword evidence="2" id="KW-1185">Reference proteome</keyword>
<dbReference type="EMBL" id="REFY01000001">
    <property type="protein sequence ID" value="RQG92828.1"/>
    <property type="molecule type" value="Genomic_DNA"/>
</dbReference>
<accession>A0A3N6LSD4</accession>